<protein>
    <submittedName>
        <fullName evidence="2">Uncharacterized protein LOC112681107</fullName>
    </submittedName>
</protein>
<evidence type="ECO:0000313" key="1">
    <source>
        <dbReference type="Proteomes" id="UP000694846"/>
    </source>
</evidence>
<proteinExistence type="predicted"/>
<accession>A0A8B8F9V7</accession>
<keyword evidence="1" id="KW-1185">Reference proteome</keyword>
<gene>
    <name evidence="2" type="primary">LOC112681107</name>
</gene>
<sequence>MCHSLDKYRPVKMQGRPIILTGDNKLRMFNKKNLNTLKQYLKGIFRKKPDVLKPLLGQIDISINHQGATSLGSAFISKYLFSDNTQPIIVTCSGTMDVKIIKKLRIPGIKNFLDISTYSDNNDNNFSLKLIDVSNNKLLHSVNIGHVQKNGRMLNLKETHDMLCKKGHEVTYCHDPMTDVTYTKCIFNYLIKIISPSKLFRICKKT</sequence>
<dbReference type="OrthoDB" id="6606864at2759"/>
<dbReference type="RefSeq" id="XP_025407160.1">
    <property type="nucleotide sequence ID" value="XM_025551375.1"/>
</dbReference>
<dbReference type="Proteomes" id="UP000694846">
    <property type="component" value="Unplaced"/>
</dbReference>
<organism evidence="1 2">
    <name type="scientific">Sipha flava</name>
    <name type="common">yellow sugarcane aphid</name>
    <dbReference type="NCBI Taxonomy" id="143950"/>
    <lineage>
        <taxon>Eukaryota</taxon>
        <taxon>Metazoa</taxon>
        <taxon>Ecdysozoa</taxon>
        <taxon>Arthropoda</taxon>
        <taxon>Hexapoda</taxon>
        <taxon>Insecta</taxon>
        <taxon>Pterygota</taxon>
        <taxon>Neoptera</taxon>
        <taxon>Paraneoptera</taxon>
        <taxon>Hemiptera</taxon>
        <taxon>Sternorrhyncha</taxon>
        <taxon>Aphidomorpha</taxon>
        <taxon>Aphidoidea</taxon>
        <taxon>Aphididae</taxon>
        <taxon>Sipha</taxon>
    </lineage>
</organism>
<evidence type="ECO:0000313" key="2">
    <source>
        <dbReference type="RefSeq" id="XP_025407160.1"/>
    </source>
</evidence>
<reference evidence="2" key="1">
    <citation type="submission" date="2025-08" db="UniProtKB">
        <authorList>
            <consortium name="RefSeq"/>
        </authorList>
    </citation>
    <scope>IDENTIFICATION</scope>
    <source>
        <tissue evidence="2">Whole body</tissue>
    </source>
</reference>
<dbReference type="AlphaFoldDB" id="A0A8B8F9V7"/>
<dbReference type="GeneID" id="112681107"/>
<name>A0A8B8F9V7_9HEMI</name>